<dbReference type="InterPro" id="IPR027558">
    <property type="entry name" value="Pre_pil_HX9DG_C"/>
</dbReference>
<evidence type="ECO:0000259" key="1">
    <source>
        <dbReference type="Pfam" id="PF07596"/>
    </source>
</evidence>
<dbReference type="AlphaFoldDB" id="A0A517M5I7"/>
<dbReference type="Pfam" id="PF07963">
    <property type="entry name" value="N_methyl"/>
    <property type="match status" value="1"/>
</dbReference>
<dbReference type="InterPro" id="IPR011453">
    <property type="entry name" value="DUF1559"/>
</dbReference>
<dbReference type="Gene3D" id="3.30.700.10">
    <property type="entry name" value="Glycoprotein, Type 4 Pilin"/>
    <property type="match status" value="1"/>
</dbReference>
<dbReference type="PANTHER" id="PTHR30093">
    <property type="entry name" value="GENERAL SECRETION PATHWAY PROTEIN G"/>
    <property type="match status" value="1"/>
</dbReference>
<dbReference type="InterPro" id="IPR045584">
    <property type="entry name" value="Pilin-like"/>
</dbReference>
<dbReference type="Proteomes" id="UP000319557">
    <property type="component" value="Chromosome"/>
</dbReference>
<protein>
    <recommendedName>
        <fullName evidence="1">DUF1559 domain-containing protein</fullName>
    </recommendedName>
</protein>
<dbReference type="KEGG" id="ruv:EC9_43310"/>
<dbReference type="PANTHER" id="PTHR30093:SF2">
    <property type="entry name" value="TYPE II SECRETION SYSTEM PROTEIN H"/>
    <property type="match status" value="1"/>
</dbReference>
<dbReference type="EMBL" id="CP036261">
    <property type="protein sequence ID" value="QDS90127.1"/>
    <property type="molecule type" value="Genomic_DNA"/>
</dbReference>
<gene>
    <name evidence="2" type="ORF">EC9_43310</name>
</gene>
<dbReference type="SUPFAM" id="SSF54523">
    <property type="entry name" value="Pili subunits"/>
    <property type="match status" value="1"/>
</dbReference>
<evidence type="ECO:0000313" key="2">
    <source>
        <dbReference type="EMBL" id="QDS90127.1"/>
    </source>
</evidence>
<reference evidence="2 3" key="1">
    <citation type="submission" date="2019-02" db="EMBL/GenBank/DDBJ databases">
        <title>Deep-cultivation of Planctomycetes and their phenomic and genomic characterization uncovers novel biology.</title>
        <authorList>
            <person name="Wiegand S."/>
            <person name="Jogler M."/>
            <person name="Boedeker C."/>
            <person name="Pinto D."/>
            <person name="Vollmers J."/>
            <person name="Rivas-Marin E."/>
            <person name="Kohn T."/>
            <person name="Peeters S.H."/>
            <person name="Heuer A."/>
            <person name="Rast P."/>
            <person name="Oberbeckmann S."/>
            <person name="Bunk B."/>
            <person name="Jeske O."/>
            <person name="Meyerdierks A."/>
            <person name="Storesund J.E."/>
            <person name="Kallscheuer N."/>
            <person name="Luecker S."/>
            <person name="Lage O.M."/>
            <person name="Pohl T."/>
            <person name="Merkel B.J."/>
            <person name="Hornburger P."/>
            <person name="Mueller R.-W."/>
            <person name="Bruemmer F."/>
            <person name="Labrenz M."/>
            <person name="Spormann A.M."/>
            <person name="Op den Camp H."/>
            <person name="Overmann J."/>
            <person name="Amann R."/>
            <person name="Jetten M.S.M."/>
            <person name="Mascher T."/>
            <person name="Medema M.H."/>
            <person name="Devos D.P."/>
            <person name="Kaster A.-K."/>
            <person name="Ovreas L."/>
            <person name="Rohde M."/>
            <person name="Galperin M.Y."/>
            <person name="Jogler C."/>
        </authorList>
    </citation>
    <scope>NUCLEOTIDE SEQUENCE [LARGE SCALE GENOMIC DNA]</scope>
    <source>
        <strain evidence="2 3">EC9</strain>
    </source>
</reference>
<sequence>MMSRLLRPKRSAFTLVELLVVIAVIGILVGLLLPAVQAAREAARRMQCSNNMKQIGLAMHNYENTHRVFPMGWAHHIEDRLTGTGRGNCFKTNHGAGDRIGRSPWTAMILPFIEQNAIYEQFDSNYAINWALNSSWAGGRENESVWLMSIDAYKCPSDPRNSGQDNLLNYLGVSGGVEYTCWNLGDLDSVGVRGLDNDGMLYLGSKTKFAHVLDGTSNTFLFGETKYPRARGDDPTQDNYLAWGSAGMAWNSVPQTAICATARDQINTFYPSMAPGQTPSHAHMQRVFGSYHPGGCMFTMVDGSVSFRSENIDINLYQTMGTRADGLPIGGAPQ</sequence>
<evidence type="ECO:0000313" key="3">
    <source>
        <dbReference type="Proteomes" id="UP000319557"/>
    </source>
</evidence>
<organism evidence="2 3">
    <name type="scientific">Rosistilla ulvae</name>
    <dbReference type="NCBI Taxonomy" id="1930277"/>
    <lineage>
        <taxon>Bacteria</taxon>
        <taxon>Pseudomonadati</taxon>
        <taxon>Planctomycetota</taxon>
        <taxon>Planctomycetia</taxon>
        <taxon>Pirellulales</taxon>
        <taxon>Pirellulaceae</taxon>
        <taxon>Rosistilla</taxon>
    </lineage>
</organism>
<dbReference type="NCBIfam" id="TIGR02532">
    <property type="entry name" value="IV_pilin_GFxxxE"/>
    <property type="match status" value="1"/>
</dbReference>
<dbReference type="OrthoDB" id="267520at2"/>
<dbReference type="NCBIfam" id="TIGR04294">
    <property type="entry name" value="pre_pil_HX9DG"/>
    <property type="match status" value="1"/>
</dbReference>
<name>A0A517M5I7_9BACT</name>
<dbReference type="InterPro" id="IPR012902">
    <property type="entry name" value="N_methyl_site"/>
</dbReference>
<proteinExistence type="predicted"/>
<feature type="domain" description="DUF1559" evidence="1">
    <location>
        <begin position="37"/>
        <end position="314"/>
    </location>
</feature>
<dbReference type="Pfam" id="PF07596">
    <property type="entry name" value="SBP_bac_10"/>
    <property type="match status" value="1"/>
</dbReference>
<accession>A0A517M5I7</accession>
<keyword evidence="3" id="KW-1185">Reference proteome</keyword>